<dbReference type="SUPFAM" id="SSF55383">
    <property type="entry name" value="Copper amine oxidase, domain N"/>
    <property type="match status" value="1"/>
</dbReference>
<dbReference type="EMBL" id="SKFG01000024">
    <property type="protein sequence ID" value="TCZ74687.1"/>
    <property type="molecule type" value="Genomic_DNA"/>
</dbReference>
<dbReference type="Gene3D" id="3.30.457.10">
    <property type="entry name" value="Copper amine oxidase-like, N-terminal domain"/>
    <property type="match status" value="1"/>
</dbReference>
<evidence type="ECO:0000259" key="2">
    <source>
        <dbReference type="Pfam" id="PF07833"/>
    </source>
</evidence>
<sequence>MNVIMKNTFKKIIPTTMLATMLCTVSLPAIAAETEALQPISAPISSELNNSVTYIYGSLTKLESGQFMLENSNDNALYKKIILNVTEDTLILDAVKGTPVKIDDVQEGQIVYAYIGITLALSEPPMANAELILCNIPADFGVPSYHEITSVKHADDKTIILTTNDNETVNVSSDIELTPYLTKNIVTTDHLIPGSKILVWKSNSMVPGFKSVPTKIMLFPYSYRGYLELATDGGISINGEELKEGSLKAYQNADGITMLPLRAISDALDLTVGWDNDRSAVTISKGDHAIFDTIIGTETATVAGESVFLQAKTETVNGSTFISAPDLKQLLNIVLPTK</sequence>
<dbReference type="AlphaFoldDB" id="A0A4R4E6K9"/>
<accession>A0A4R4E6K9</accession>
<protein>
    <submittedName>
        <fullName evidence="3">Copper amine oxidase N-terminal domain-containing protein</fullName>
    </submittedName>
</protein>
<organism evidence="3 4">
    <name type="scientific">Paenibacillus albiflavus</name>
    <dbReference type="NCBI Taxonomy" id="2545760"/>
    <lineage>
        <taxon>Bacteria</taxon>
        <taxon>Bacillati</taxon>
        <taxon>Bacillota</taxon>
        <taxon>Bacilli</taxon>
        <taxon>Bacillales</taxon>
        <taxon>Paenibacillaceae</taxon>
        <taxon>Paenibacillus</taxon>
    </lineage>
</organism>
<dbReference type="InterPro" id="IPR036582">
    <property type="entry name" value="Mao_N_sf"/>
</dbReference>
<feature type="domain" description="Copper amine oxidase-like N-terminal" evidence="2">
    <location>
        <begin position="237"/>
        <end position="331"/>
    </location>
</feature>
<comment type="caution">
    <text evidence="3">The sequence shown here is derived from an EMBL/GenBank/DDBJ whole genome shotgun (WGS) entry which is preliminary data.</text>
</comment>
<dbReference type="Pfam" id="PF07833">
    <property type="entry name" value="Cu_amine_oxidN1"/>
    <property type="match status" value="1"/>
</dbReference>
<dbReference type="Proteomes" id="UP000295418">
    <property type="component" value="Unassembled WGS sequence"/>
</dbReference>
<dbReference type="InterPro" id="IPR012854">
    <property type="entry name" value="Cu_amine_oxidase-like_N"/>
</dbReference>
<gene>
    <name evidence="3" type="ORF">E0485_19145</name>
</gene>
<name>A0A4R4E6K9_9BACL</name>
<reference evidence="3 4" key="1">
    <citation type="submission" date="2019-03" db="EMBL/GenBank/DDBJ databases">
        <authorList>
            <person name="Kim M.K.M."/>
        </authorList>
    </citation>
    <scope>NUCLEOTIDE SEQUENCE [LARGE SCALE GENOMIC DNA]</scope>
    <source>
        <strain evidence="3 4">18JY21-1</strain>
    </source>
</reference>
<keyword evidence="4" id="KW-1185">Reference proteome</keyword>
<evidence type="ECO:0000256" key="1">
    <source>
        <dbReference type="SAM" id="SignalP"/>
    </source>
</evidence>
<evidence type="ECO:0000313" key="3">
    <source>
        <dbReference type="EMBL" id="TCZ74687.1"/>
    </source>
</evidence>
<feature type="signal peptide" evidence="1">
    <location>
        <begin position="1"/>
        <end position="31"/>
    </location>
</feature>
<evidence type="ECO:0000313" key="4">
    <source>
        <dbReference type="Proteomes" id="UP000295418"/>
    </source>
</evidence>
<keyword evidence="1" id="KW-0732">Signal</keyword>
<feature type="chain" id="PRO_5020776963" evidence="1">
    <location>
        <begin position="32"/>
        <end position="338"/>
    </location>
</feature>
<proteinExistence type="predicted"/>
<dbReference type="OrthoDB" id="2029085at2"/>